<proteinExistence type="predicted"/>
<dbReference type="Pfam" id="PF13181">
    <property type="entry name" value="TPR_8"/>
    <property type="match status" value="1"/>
</dbReference>
<dbReference type="PANTHER" id="PTHR10098:SF108">
    <property type="entry name" value="TETRATRICOPEPTIDE REPEAT PROTEIN 28"/>
    <property type="match status" value="1"/>
</dbReference>
<evidence type="ECO:0000313" key="2">
    <source>
        <dbReference type="EMBL" id="PZO22893.1"/>
    </source>
</evidence>
<dbReference type="PROSITE" id="PS50005">
    <property type="entry name" value="TPR"/>
    <property type="match status" value="3"/>
</dbReference>
<dbReference type="InterPro" id="IPR019734">
    <property type="entry name" value="TPR_rpt"/>
</dbReference>
<dbReference type="Pfam" id="PF13424">
    <property type="entry name" value="TPR_12"/>
    <property type="match status" value="2"/>
</dbReference>
<dbReference type="PROSITE" id="PS50293">
    <property type="entry name" value="TPR_REGION"/>
    <property type="match status" value="1"/>
</dbReference>
<dbReference type="Proteomes" id="UP000249354">
    <property type="component" value="Unassembled WGS sequence"/>
</dbReference>
<dbReference type="PANTHER" id="PTHR10098">
    <property type="entry name" value="RAPSYN-RELATED"/>
    <property type="match status" value="1"/>
</dbReference>
<dbReference type="SMART" id="SM00028">
    <property type="entry name" value="TPR"/>
    <property type="match status" value="4"/>
</dbReference>
<reference evidence="2 3" key="2">
    <citation type="submission" date="2018-06" db="EMBL/GenBank/DDBJ databases">
        <title>Metagenomic assembly of (sub)arctic Cyanobacteria and their associated microbiome from non-axenic cultures.</title>
        <authorList>
            <person name="Baurain D."/>
        </authorList>
    </citation>
    <scope>NUCLEOTIDE SEQUENCE [LARGE SCALE GENOMIC DNA]</scope>
    <source>
        <strain evidence="2">ULC129bin1</strain>
    </source>
</reference>
<name>A0A2W4UPS0_9CYAN</name>
<evidence type="ECO:0000256" key="1">
    <source>
        <dbReference type="PROSITE-ProRule" id="PRU00339"/>
    </source>
</evidence>
<comment type="caution">
    <text evidence="2">The sequence shown here is derived from an EMBL/GenBank/DDBJ whole genome shotgun (WGS) entry which is preliminary data.</text>
</comment>
<dbReference type="EMBL" id="QBMC01000006">
    <property type="protein sequence ID" value="PZO22893.1"/>
    <property type="molecule type" value="Genomic_DNA"/>
</dbReference>
<dbReference type="Gene3D" id="1.25.40.10">
    <property type="entry name" value="Tetratricopeptide repeat domain"/>
    <property type="match status" value="1"/>
</dbReference>
<organism evidence="2 3">
    <name type="scientific">Leptolyngbya foveolarum</name>
    <dbReference type="NCBI Taxonomy" id="47253"/>
    <lineage>
        <taxon>Bacteria</taxon>
        <taxon>Bacillati</taxon>
        <taxon>Cyanobacteriota</taxon>
        <taxon>Cyanophyceae</taxon>
        <taxon>Leptolyngbyales</taxon>
        <taxon>Leptolyngbyaceae</taxon>
        <taxon>Leptolyngbya group</taxon>
        <taxon>Leptolyngbya</taxon>
    </lineage>
</organism>
<feature type="repeat" description="TPR" evidence="1">
    <location>
        <begin position="223"/>
        <end position="256"/>
    </location>
</feature>
<gene>
    <name evidence="2" type="ORF">DCF25_01925</name>
</gene>
<dbReference type="AlphaFoldDB" id="A0A2W4UPS0"/>
<accession>A0A2W4UPS0</accession>
<keyword evidence="1" id="KW-0802">TPR repeat</keyword>
<dbReference type="InterPro" id="IPR011990">
    <property type="entry name" value="TPR-like_helical_dom_sf"/>
</dbReference>
<dbReference type="SUPFAM" id="SSF48452">
    <property type="entry name" value="TPR-like"/>
    <property type="match status" value="3"/>
</dbReference>
<feature type="repeat" description="TPR" evidence="1">
    <location>
        <begin position="383"/>
        <end position="416"/>
    </location>
</feature>
<sequence length="449" mass="51481">MASLDTTSNRSPFLVQNQSEFAELLTFIDFAQGLTLGFIEVNQAQNQALLIDALKATLVDTDVHLEVINFSLKKDLRDLREAVMQRMGSMPDDRKLVLLLLGLEAAIGTDGMGEYPPILQDLNFMRDAYRRSVPHPLLFVLPDYAITRVSKFAPDFWAWKSGLFRFVASEAGLEKLKDEILEQPSGWIASDKNQAQIEQLKQLLMELNPSGKQIALKDVPLCADIYYKIGSAYLTQQRPNRAEEYLEEGLKLVGQHPNSVLQQSLQRKLGNAYEQMRRFDDAVCVYEVALAQAQLLEQPEKVSALLADLGDVALRQREFDRAKGFYQQALDICIEFNDRYTQATVYHQLGYVAQELRDFEQARSHFQQALDIQIEFNDRYAQASTYHQLGRVAQELRDFEQARSHFQQALDIKIEFNDRYAQAKTYHQLGIVAQELRDFEQARSHFQQA</sequence>
<reference evidence="3" key="1">
    <citation type="submission" date="2018-04" db="EMBL/GenBank/DDBJ databases">
        <authorList>
            <person name="Cornet L."/>
        </authorList>
    </citation>
    <scope>NUCLEOTIDE SEQUENCE [LARGE SCALE GENOMIC DNA]</scope>
</reference>
<feature type="non-terminal residue" evidence="2">
    <location>
        <position position="449"/>
    </location>
</feature>
<protein>
    <submittedName>
        <fullName evidence="2">Uncharacterized protein</fullName>
    </submittedName>
</protein>
<feature type="repeat" description="TPR" evidence="1">
    <location>
        <begin position="343"/>
        <end position="376"/>
    </location>
</feature>
<evidence type="ECO:0000313" key="3">
    <source>
        <dbReference type="Proteomes" id="UP000249354"/>
    </source>
</evidence>